<dbReference type="PANTHER" id="PTHR42655:SF1">
    <property type="entry name" value="GLYCOGEN PHOSPHORYLASE"/>
    <property type="match status" value="1"/>
</dbReference>
<evidence type="ECO:0000256" key="6">
    <source>
        <dbReference type="ARBA" id="ARBA00022676"/>
    </source>
</evidence>
<evidence type="ECO:0000256" key="2">
    <source>
        <dbReference type="ARBA" id="ARBA00001933"/>
    </source>
</evidence>
<keyword evidence="8" id="KW-0663">Pyridoxal phosphate</keyword>
<dbReference type="EC" id="2.4.1.1" evidence="4"/>
<feature type="domain" description="DUF3417" evidence="11">
    <location>
        <begin position="13"/>
        <end position="123"/>
    </location>
</feature>
<dbReference type="Pfam" id="PF11897">
    <property type="entry name" value="DUF3417"/>
    <property type="match status" value="1"/>
</dbReference>
<dbReference type="RefSeq" id="WP_260103996.1">
    <property type="nucleotide sequence ID" value="NZ_JALXSQ010000010.1"/>
</dbReference>
<evidence type="ECO:0000256" key="1">
    <source>
        <dbReference type="ARBA" id="ARBA00001275"/>
    </source>
</evidence>
<evidence type="ECO:0000256" key="10">
    <source>
        <dbReference type="ARBA" id="ARBA00025174"/>
    </source>
</evidence>
<evidence type="ECO:0000256" key="7">
    <source>
        <dbReference type="ARBA" id="ARBA00022679"/>
    </source>
</evidence>
<sequence>MKAYDTVTISAVLPENLEPLRTLAKNLRWSWRAETERLFKSIDPELWEATGRNPIVLLTKLSAHRIAELREDEDFLHRLQVEVEELEEYMGADRWFDKASREHDDHLTSIAYFSMEFGITQSLPVYSGGLGVLAGDHMKSASDLGVPIIGVGLLYTYGYFTQTLSREGWQQENYTVHPPEELPIDPVCGENGEQLHIQVGFPEGRVVEVALWKAQVGRVPLLLLDTNIPENPEDFRAITDRLYGGDIEHRIKQELILGVGGVRAVQAYCAAVDRPEPGVYHMNEGHAGFSGVERMGQLMAKGASFETALASVRASTLFTTHTPVPAGIDRFDVHLAHRYLAADAQGRSTLVSHVPVERVIALGAEDDPSRFNMAHLGLRLAQYANGVAKLHGKVSRAMFKDLYPNFAEDEVPITSITNGVHIPTWTRGPIKPIIAAMSGQRNVATANHWHFPDAVGLEELWRVRNELRRDLVELARKSVHDSWVARGAQPVELRWTRKLLDENALTVGFARRVSTYKRLTLMLQNPERLAAILRNEERPVQFIIAGKAHPADMGGKQLLQELVRFADEAGVRDRIVFLPDYNVTIAKVLCAGSDVWLNNPVRPQEASGTSGMKAVLNGCLTFSISDGWWDEMRDDEVGWTIPDAVHPDPRVRDQWESNALYDILEHEIAAKFYDRDDRGLPVEWMQMVRDSISKVGPQVSAERMVRDYVTELYLPAGRSGRMIADLADAEQFAAWKQSVSQAWQGVRVSGVEASTENRVEGGIIHLAAHVNRGSLQASEIRVEAVVGERDAADTLCNPHIHEMTSDDEGRYRASITVDEPAELGYTVRVVPHHRLLKSPAELGLIRTPH</sequence>
<comment type="catalytic activity">
    <reaction evidence="1">
        <text>[(1-&gt;4)-alpha-D-glucosyl](n) + phosphate = [(1-&gt;4)-alpha-D-glucosyl](n-1) + alpha-D-glucose 1-phosphate</text>
        <dbReference type="Rhea" id="RHEA:41732"/>
        <dbReference type="Rhea" id="RHEA-COMP:9584"/>
        <dbReference type="Rhea" id="RHEA-COMP:9586"/>
        <dbReference type="ChEBI" id="CHEBI:15444"/>
        <dbReference type="ChEBI" id="CHEBI:43474"/>
        <dbReference type="ChEBI" id="CHEBI:58601"/>
        <dbReference type="EC" id="2.4.1.1"/>
    </reaction>
</comment>
<evidence type="ECO:0000313" key="12">
    <source>
        <dbReference type="EMBL" id="MCT2042494.1"/>
    </source>
</evidence>
<dbReference type="Gene3D" id="3.40.50.2000">
    <property type="entry name" value="Glycogen Phosphorylase B"/>
    <property type="match status" value="3"/>
</dbReference>
<dbReference type="EMBL" id="JALXSQ010000010">
    <property type="protein sequence ID" value="MCT2042494.1"/>
    <property type="molecule type" value="Genomic_DNA"/>
</dbReference>
<keyword evidence="5" id="KW-0021">Allosteric enzyme</keyword>
<comment type="caution">
    <text evidence="12">The sequence shown here is derived from an EMBL/GenBank/DDBJ whole genome shotgun (WGS) entry which is preliminary data.</text>
</comment>
<name>A0ABT2HVZ8_9MICO</name>
<organism evidence="12 13">
    <name type="scientific">Pseudoclavibacter albus</name>
    <dbReference type="NCBI Taxonomy" id="272241"/>
    <lineage>
        <taxon>Bacteria</taxon>
        <taxon>Bacillati</taxon>
        <taxon>Actinomycetota</taxon>
        <taxon>Actinomycetes</taxon>
        <taxon>Micrococcales</taxon>
        <taxon>Microbacteriaceae</taxon>
        <taxon>Pseudoclavibacter</taxon>
    </lineage>
</organism>
<evidence type="ECO:0000256" key="4">
    <source>
        <dbReference type="ARBA" id="ARBA00012591"/>
    </source>
</evidence>
<dbReference type="PANTHER" id="PTHR42655">
    <property type="entry name" value="GLYCOGEN PHOSPHORYLASE"/>
    <property type="match status" value="1"/>
</dbReference>
<keyword evidence="7" id="KW-0808">Transferase</keyword>
<dbReference type="InterPro" id="IPR035090">
    <property type="entry name" value="Pyridoxal_P_attach_site"/>
</dbReference>
<dbReference type="SUPFAM" id="SSF53756">
    <property type="entry name" value="UDP-Glycosyltransferase/glycogen phosphorylase"/>
    <property type="match status" value="1"/>
</dbReference>
<evidence type="ECO:0000259" key="11">
    <source>
        <dbReference type="Pfam" id="PF11897"/>
    </source>
</evidence>
<proteinExistence type="inferred from homology"/>
<comment type="cofactor">
    <cofactor evidence="2">
        <name>pyridoxal 5'-phosphate</name>
        <dbReference type="ChEBI" id="CHEBI:597326"/>
    </cofactor>
</comment>
<keyword evidence="6" id="KW-0328">Glycosyltransferase</keyword>
<dbReference type="InterPro" id="IPR011834">
    <property type="entry name" value="Agluc_phsphrylas"/>
</dbReference>
<evidence type="ECO:0000256" key="5">
    <source>
        <dbReference type="ARBA" id="ARBA00022533"/>
    </source>
</evidence>
<keyword evidence="13" id="KW-1185">Reference proteome</keyword>
<evidence type="ECO:0000313" key="13">
    <source>
        <dbReference type="Proteomes" id="UP001525379"/>
    </source>
</evidence>
<evidence type="ECO:0000256" key="3">
    <source>
        <dbReference type="ARBA" id="ARBA00006047"/>
    </source>
</evidence>
<reference evidence="12 13" key="1">
    <citation type="submission" date="2022-04" db="EMBL/GenBank/DDBJ databases">
        <title>Human microbiome associated bacterial genomes.</title>
        <authorList>
            <person name="Sandstrom S."/>
            <person name="Salamzade R."/>
            <person name="Kalan L.R."/>
        </authorList>
    </citation>
    <scope>NUCLEOTIDE SEQUENCE [LARGE SCALE GENOMIC DNA]</scope>
    <source>
        <strain evidence="13">p3-SID1799</strain>
    </source>
</reference>
<comment type="similarity">
    <text evidence="3">Belongs to the glycogen phosphorylase family.</text>
</comment>
<dbReference type="InterPro" id="IPR024517">
    <property type="entry name" value="Glycogen_phosphorylase_DUF3417"/>
</dbReference>
<dbReference type="PROSITE" id="PS00102">
    <property type="entry name" value="PHOSPHORYLASE"/>
    <property type="match status" value="1"/>
</dbReference>
<comment type="function">
    <text evidence="10">Phosphorylase is an important allosteric enzyme in carbohydrate metabolism. Enzymes from different sources differ in their regulatory mechanisms and in their natural substrates. However, all known phosphorylases share catalytic and structural properties.</text>
</comment>
<dbReference type="Pfam" id="PF00343">
    <property type="entry name" value="Phosphorylase"/>
    <property type="match status" value="2"/>
</dbReference>
<gene>
    <name evidence="12" type="primary">glgP</name>
    <name evidence="12" type="ORF">M3D15_03980</name>
</gene>
<protein>
    <recommendedName>
        <fullName evidence="4">glycogen phosphorylase</fullName>
        <ecNumber evidence="4">2.4.1.1</ecNumber>
    </recommendedName>
</protein>
<evidence type="ECO:0000256" key="9">
    <source>
        <dbReference type="ARBA" id="ARBA00023277"/>
    </source>
</evidence>
<dbReference type="InterPro" id="IPR052182">
    <property type="entry name" value="Glycogen/Maltodextrin_Phosph"/>
</dbReference>
<evidence type="ECO:0000256" key="8">
    <source>
        <dbReference type="ARBA" id="ARBA00022898"/>
    </source>
</evidence>
<keyword evidence="9" id="KW-0119">Carbohydrate metabolism</keyword>
<dbReference type="NCBIfam" id="TIGR02094">
    <property type="entry name" value="more_P_ylases"/>
    <property type="match status" value="1"/>
</dbReference>
<dbReference type="InterPro" id="IPR000811">
    <property type="entry name" value="Glyco_trans_35"/>
</dbReference>
<dbReference type="Proteomes" id="UP001525379">
    <property type="component" value="Unassembled WGS sequence"/>
</dbReference>
<accession>A0ABT2HVZ8</accession>
<dbReference type="PIRSF" id="PIRSF000460">
    <property type="entry name" value="Pprylas_GlgP"/>
    <property type="match status" value="1"/>
</dbReference>